<dbReference type="GeneID" id="24410136"/>
<evidence type="ECO:0000313" key="1">
    <source>
        <dbReference type="EMBL" id="EFQ29627.1"/>
    </source>
</evidence>
<dbReference type="EMBL" id="GG697345">
    <property type="protein sequence ID" value="EFQ29627.1"/>
    <property type="molecule type" value="Genomic_DNA"/>
</dbReference>
<dbReference type="VEuPathDB" id="FungiDB:GLRG_04771"/>
<sequence length="61" mass="6529">MASPELRRPMDLACNTPSIGNGASYDNVTANRIRAAAHCFEARRFGTLCSETLGKAAIMTV</sequence>
<keyword evidence="2" id="KW-1185">Reference proteome</keyword>
<evidence type="ECO:0000313" key="2">
    <source>
        <dbReference type="Proteomes" id="UP000008782"/>
    </source>
</evidence>
<dbReference type="AlphaFoldDB" id="E3QFI9"/>
<organism evidence="2">
    <name type="scientific">Colletotrichum graminicola (strain M1.001 / M2 / FGSC 10212)</name>
    <name type="common">Maize anthracnose fungus</name>
    <name type="synonym">Glomerella graminicola</name>
    <dbReference type="NCBI Taxonomy" id="645133"/>
    <lineage>
        <taxon>Eukaryota</taxon>
        <taxon>Fungi</taxon>
        <taxon>Dikarya</taxon>
        <taxon>Ascomycota</taxon>
        <taxon>Pezizomycotina</taxon>
        <taxon>Sordariomycetes</taxon>
        <taxon>Hypocreomycetidae</taxon>
        <taxon>Glomerellales</taxon>
        <taxon>Glomerellaceae</taxon>
        <taxon>Colletotrichum</taxon>
        <taxon>Colletotrichum graminicola species complex</taxon>
    </lineage>
</organism>
<gene>
    <name evidence="1" type="ORF">GLRG_04771</name>
</gene>
<name>E3QFI9_COLGM</name>
<protein>
    <submittedName>
        <fullName evidence="1">Uncharacterized protein</fullName>
    </submittedName>
</protein>
<dbReference type="OrthoDB" id="10250282at2759"/>
<accession>E3QFI9</accession>
<proteinExistence type="predicted"/>
<dbReference type="RefSeq" id="XP_008093647.1">
    <property type="nucleotide sequence ID" value="XM_008095456.1"/>
</dbReference>
<dbReference type="Proteomes" id="UP000008782">
    <property type="component" value="Unassembled WGS sequence"/>
</dbReference>
<dbReference type="HOGENOM" id="CLU_2922496_0_0_1"/>
<reference evidence="2" key="1">
    <citation type="journal article" date="2012" name="Nat. Genet.">
        <title>Lifestyle transitions in plant pathogenic Colletotrichum fungi deciphered by genome and transcriptome analyses.</title>
        <authorList>
            <person name="O'Connell R.J."/>
            <person name="Thon M.R."/>
            <person name="Hacquard S."/>
            <person name="Amyotte S.G."/>
            <person name="Kleemann J."/>
            <person name="Torres M.F."/>
            <person name="Damm U."/>
            <person name="Buiate E.A."/>
            <person name="Epstein L."/>
            <person name="Alkan N."/>
            <person name="Altmueller J."/>
            <person name="Alvarado-Balderrama L."/>
            <person name="Bauser C.A."/>
            <person name="Becker C."/>
            <person name="Birren B.W."/>
            <person name="Chen Z."/>
            <person name="Choi J."/>
            <person name="Crouch J.A."/>
            <person name="Duvick J.P."/>
            <person name="Farman M.A."/>
            <person name="Gan P."/>
            <person name="Heiman D."/>
            <person name="Henrissat B."/>
            <person name="Howard R.J."/>
            <person name="Kabbage M."/>
            <person name="Koch C."/>
            <person name="Kracher B."/>
            <person name="Kubo Y."/>
            <person name="Law A.D."/>
            <person name="Lebrun M.-H."/>
            <person name="Lee Y.-H."/>
            <person name="Miyara I."/>
            <person name="Moore N."/>
            <person name="Neumann U."/>
            <person name="Nordstroem K."/>
            <person name="Panaccione D.G."/>
            <person name="Panstruga R."/>
            <person name="Place M."/>
            <person name="Proctor R.H."/>
            <person name="Prusky D."/>
            <person name="Rech G."/>
            <person name="Reinhardt R."/>
            <person name="Rollins J.A."/>
            <person name="Rounsley S."/>
            <person name="Schardl C.L."/>
            <person name="Schwartz D.C."/>
            <person name="Shenoy N."/>
            <person name="Shirasu K."/>
            <person name="Sikhakolli U.R."/>
            <person name="Stueber K."/>
            <person name="Sukno S.A."/>
            <person name="Sweigard J.A."/>
            <person name="Takano Y."/>
            <person name="Takahara H."/>
            <person name="Trail F."/>
            <person name="van der Does H.C."/>
            <person name="Voll L.M."/>
            <person name="Will I."/>
            <person name="Young S."/>
            <person name="Zeng Q."/>
            <person name="Zhang J."/>
            <person name="Zhou S."/>
            <person name="Dickman M.B."/>
            <person name="Schulze-Lefert P."/>
            <person name="Ver Loren van Themaat E."/>
            <person name="Ma L.-J."/>
            <person name="Vaillancourt L.J."/>
        </authorList>
    </citation>
    <scope>NUCLEOTIDE SEQUENCE [LARGE SCALE GENOMIC DNA]</scope>
    <source>
        <strain evidence="2">M1.001 / M2 / FGSC 10212</strain>
    </source>
</reference>